<evidence type="ECO:0008006" key="2">
    <source>
        <dbReference type="Google" id="ProtNLM"/>
    </source>
</evidence>
<accession>A0AB39VF46</accession>
<gene>
    <name evidence="1" type="ORF">AB8B22_07675</name>
</gene>
<sequence>MIPIFKKYLKLFDLDTRKNLVRFLGVKGFDEIIPFLENEFLENVDKEYRISIVNSLRLIENDEIAKDYLKKLMKI</sequence>
<dbReference type="EMBL" id="CP165644">
    <property type="protein sequence ID" value="XDU66295.1"/>
    <property type="molecule type" value="Genomic_DNA"/>
</dbReference>
<dbReference type="RefSeq" id="WP_369710668.1">
    <property type="nucleotide sequence ID" value="NZ_CP165644.1"/>
</dbReference>
<dbReference type="AlphaFoldDB" id="A0AB39VF46"/>
<name>A0AB39VF46_9FUSO</name>
<dbReference type="KEGG" id="lrug:AB8B22_07675"/>
<proteinExistence type="predicted"/>
<organism evidence="1">
    <name type="scientific">Leptotrichia rugosa</name>
    <dbReference type="NCBI Taxonomy" id="3239302"/>
    <lineage>
        <taxon>Bacteria</taxon>
        <taxon>Fusobacteriati</taxon>
        <taxon>Fusobacteriota</taxon>
        <taxon>Fusobacteriia</taxon>
        <taxon>Fusobacteriales</taxon>
        <taxon>Leptotrichiaceae</taxon>
        <taxon>Leptotrichia</taxon>
    </lineage>
</organism>
<reference evidence="1" key="1">
    <citation type="submission" date="2024-07" db="EMBL/GenBank/DDBJ databases">
        <authorList>
            <person name="Li X.-J."/>
            <person name="Wang X."/>
        </authorList>
    </citation>
    <scope>NUCLEOTIDE SEQUENCE</scope>
    <source>
        <strain evidence="1">HSP-334</strain>
    </source>
</reference>
<evidence type="ECO:0000313" key="1">
    <source>
        <dbReference type="EMBL" id="XDU66295.1"/>
    </source>
</evidence>
<protein>
    <recommendedName>
        <fullName evidence="2">HEAT repeat domain-containing protein</fullName>
    </recommendedName>
</protein>